<keyword evidence="11" id="KW-1185">Reference proteome</keyword>
<evidence type="ECO:0000256" key="1">
    <source>
        <dbReference type="ARBA" id="ARBA00001946"/>
    </source>
</evidence>
<evidence type="ECO:0000313" key="10">
    <source>
        <dbReference type="EMBL" id="MCI0183073.1"/>
    </source>
</evidence>
<dbReference type="PROSITE" id="PS51274">
    <property type="entry name" value="GATASE_COBBQ"/>
    <property type="match status" value="1"/>
</dbReference>
<evidence type="ECO:0000256" key="3">
    <source>
        <dbReference type="ARBA" id="ARBA00022741"/>
    </source>
</evidence>
<dbReference type="InterPro" id="IPR027417">
    <property type="entry name" value="P-loop_NTPase"/>
</dbReference>
<dbReference type="SUPFAM" id="SSF52317">
    <property type="entry name" value="Class I glutamine amidotransferase-like"/>
    <property type="match status" value="1"/>
</dbReference>
<reference evidence="10" key="1">
    <citation type="submission" date="2022-03" db="EMBL/GenBank/DDBJ databases">
        <title>Draft Genome Sequence of Firmicute Strain S0AB, a Heterotrophic Iron/Sulfur-Oxidizing Extreme Acidophile.</title>
        <authorList>
            <person name="Vergara E."/>
            <person name="Pakostova E."/>
            <person name="Johnson D.B."/>
            <person name="Holmes D.S."/>
        </authorList>
    </citation>
    <scope>NUCLEOTIDE SEQUENCE</scope>
    <source>
        <strain evidence="10">S0AB</strain>
    </source>
</reference>
<dbReference type="EMBL" id="JALBUF010000003">
    <property type="protein sequence ID" value="MCI0183073.1"/>
    <property type="molecule type" value="Genomic_DNA"/>
</dbReference>
<comment type="domain">
    <text evidence="7">Comprises of two domains. The C-terminal domain contains the binding site for glutamine and catalyzes the hydrolysis of this substrate to glutamate and ammonia. The N-terminal domain is anticipated to bind ATP and cobyrinate and catalyzes the ultimate synthesis of the diamide product. The ammonia produced via the glutaminase domain is probably translocated to the adjacent domain via a molecular tunnel, where it reacts with an activated intermediate.</text>
</comment>
<dbReference type="NCBIfam" id="TIGR00379">
    <property type="entry name" value="cobB"/>
    <property type="match status" value="1"/>
</dbReference>
<dbReference type="Pfam" id="PF07685">
    <property type="entry name" value="GATase_3"/>
    <property type="match status" value="1"/>
</dbReference>
<evidence type="ECO:0000256" key="6">
    <source>
        <dbReference type="ARBA" id="ARBA00022962"/>
    </source>
</evidence>
<dbReference type="InterPro" id="IPR004484">
    <property type="entry name" value="CbiA/CobB_synth"/>
</dbReference>
<dbReference type="CDD" id="cd05388">
    <property type="entry name" value="CobB_N"/>
    <property type="match status" value="1"/>
</dbReference>
<dbReference type="Proteomes" id="UP001139263">
    <property type="component" value="Unassembled WGS sequence"/>
</dbReference>
<dbReference type="Pfam" id="PF01656">
    <property type="entry name" value="CbiA"/>
    <property type="match status" value="1"/>
</dbReference>
<dbReference type="AlphaFoldDB" id="A0A9X1VAB2"/>
<feature type="site" description="Increases nucleophilicity of active site Cys" evidence="7">
    <location>
        <position position="436"/>
    </location>
</feature>
<dbReference type="Gene3D" id="3.40.50.880">
    <property type="match status" value="1"/>
</dbReference>
<gene>
    <name evidence="7 10" type="primary">cbiA</name>
    <name evidence="10" type="ORF">MM817_01343</name>
</gene>
<keyword evidence="7" id="KW-0169">Cobalamin biosynthesis</keyword>
<feature type="domain" description="CobQ/CobB/MinD/ParA nucleotide binding" evidence="8">
    <location>
        <begin position="7"/>
        <end position="192"/>
    </location>
</feature>
<keyword evidence="6 7" id="KW-0315">Glutamine amidotransferase</keyword>
<evidence type="ECO:0000313" key="11">
    <source>
        <dbReference type="Proteomes" id="UP001139263"/>
    </source>
</evidence>
<feature type="domain" description="CobB/CobQ-like glutamine amidotransferase" evidence="9">
    <location>
        <begin position="251"/>
        <end position="442"/>
    </location>
</feature>
<keyword evidence="3 7" id="KW-0547">Nucleotide-binding</keyword>
<feature type="active site" description="Nucleophile" evidence="7">
    <location>
        <position position="334"/>
    </location>
</feature>
<comment type="similarity">
    <text evidence="7">Belongs to the CobB/CbiA family.</text>
</comment>
<keyword evidence="5 7" id="KW-0460">Magnesium</keyword>
<dbReference type="EC" id="6.3.5.11" evidence="7"/>
<keyword evidence="4 7" id="KW-0067">ATP-binding</keyword>
<keyword evidence="2 7" id="KW-0436">Ligase</keyword>
<sequence>MNQPRLLLAGTHSGVGKTTFTLGLLAALQKRGLAVQGFKAGPDYIDPSYHTAVTGRVSRNVDRIMLGDEVVLEIFMRASRGADISMIEGVMGLYDGRDAQSDRGSSADLAMLLQAPIVLVIDASGMARSAAALVLGYQKFLDGVPIAGVLVNRVGSEGHYRLVQSAIEQMCGLPTVGYLEKMTEVSMPERHLGLIPALERGELRPLFDQLAQRVEATVDIAALQVIAQSAPAIQEPSKTIFKRKTAWAITKIAIAKDSAFNFYYPENLELLQLAGAELVYFSPLAGELLPEDVDGLYIGGGFPEEFAHDLSLQTAVMSQLRERIEAGLPTFAECGGYMFLAKELMDRTGNSYQMVGVLDAKVQMHARLVALGYREATAPVDQLLLAKGEMVKGHEFHYSTLTYEREQSTPAYEVTGLRGKKMDGFASETLVAGYTHLHFASNPMVATRFVASCVAYQQQRIAK</sequence>
<name>A0A9X1VAB2_9BACL</name>
<dbReference type="GO" id="GO:0005524">
    <property type="term" value="F:ATP binding"/>
    <property type="evidence" value="ECO:0007669"/>
    <property type="project" value="UniProtKB-UniRule"/>
</dbReference>
<comment type="pathway">
    <text evidence="7">Cofactor biosynthesis; adenosylcobalamin biosynthesis; cob(II)yrinate a,c-diamide from sirohydrochlorin (anaerobic route): step 10/10.</text>
</comment>
<dbReference type="Gene3D" id="3.40.50.300">
    <property type="entry name" value="P-loop containing nucleotide triphosphate hydrolases"/>
    <property type="match status" value="2"/>
</dbReference>
<dbReference type="PANTHER" id="PTHR43873">
    <property type="entry name" value="COBYRINATE A,C-DIAMIDE SYNTHASE"/>
    <property type="match status" value="1"/>
</dbReference>
<comment type="caution">
    <text evidence="10">The sequence shown here is derived from an EMBL/GenBank/DDBJ whole genome shotgun (WGS) entry which is preliminary data.</text>
</comment>
<dbReference type="NCBIfam" id="NF002204">
    <property type="entry name" value="PRK01077.1"/>
    <property type="match status" value="1"/>
</dbReference>
<dbReference type="InterPro" id="IPR011698">
    <property type="entry name" value="GATase_3"/>
</dbReference>
<comment type="cofactor">
    <cofactor evidence="1 7">
        <name>Mg(2+)</name>
        <dbReference type="ChEBI" id="CHEBI:18420"/>
    </cofactor>
</comment>
<evidence type="ECO:0000256" key="5">
    <source>
        <dbReference type="ARBA" id="ARBA00022842"/>
    </source>
</evidence>
<evidence type="ECO:0000256" key="4">
    <source>
        <dbReference type="ARBA" id="ARBA00022840"/>
    </source>
</evidence>
<dbReference type="InterPro" id="IPR002586">
    <property type="entry name" value="CobQ/CobB/MinD/ParA_Nub-bd_dom"/>
</dbReference>
<dbReference type="GO" id="GO:0009236">
    <property type="term" value="P:cobalamin biosynthetic process"/>
    <property type="evidence" value="ECO:0007669"/>
    <property type="project" value="UniProtKB-UniRule"/>
</dbReference>
<dbReference type="CDD" id="cd03130">
    <property type="entry name" value="GATase1_CobB"/>
    <property type="match status" value="1"/>
</dbReference>
<evidence type="ECO:0000256" key="2">
    <source>
        <dbReference type="ARBA" id="ARBA00022598"/>
    </source>
</evidence>
<organism evidence="10 11">
    <name type="scientific">Sulfoacidibacillus ferrooxidans</name>
    <dbReference type="NCBI Taxonomy" id="2005001"/>
    <lineage>
        <taxon>Bacteria</taxon>
        <taxon>Bacillati</taxon>
        <taxon>Bacillota</taxon>
        <taxon>Bacilli</taxon>
        <taxon>Bacillales</taxon>
        <taxon>Alicyclobacillaceae</taxon>
        <taxon>Sulfoacidibacillus</taxon>
    </lineage>
</organism>
<dbReference type="InterPro" id="IPR029062">
    <property type="entry name" value="Class_I_gatase-like"/>
</dbReference>
<accession>A0A9X1VAB2</accession>
<dbReference type="RefSeq" id="WP_241712867.1">
    <property type="nucleotide sequence ID" value="NZ_JALBUF010000003.1"/>
</dbReference>
<protein>
    <recommendedName>
        <fullName evidence="7">Cobyrinate a,c-diamide synthase</fullName>
        <ecNumber evidence="7">6.3.5.11</ecNumber>
    </recommendedName>
    <alternativeName>
        <fullName evidence="7">Cobyrinic acid a,c-diamide synthetase</fullName>
    </alternativeName>
</protein>
<dbReference type="HAMAP" id="MF_00027">
    <property type="entry name" value="CobB_CbiA"/>
    <property type="match status" value="1"/>
</dbReference>
<comment type="function">
    <text evidence="7">Catalyzes the ATP-dependent amidation of the two carboxylate groups at positions a and c of cobyrinate, using either L-glutamine or ammonia as the nitrogen source.</text>
</comment>
<dbReference type="SUPFAM" id="SSF52540">
    <property type="entry name" value="P-loop containing nucleoside triphosphate hydrolases"/>
    <property type="match status" value="1"/>
</dbReference>
<evidence type="ECO:0000256" key="7">
    <source>
        <dbReference type="HAMAP-Rule" id="MF_00027"/>
    </source>
</evidence>
<evidence type="ECO:0000259" key="9">
    <source>
        <dbReference type="Pfam" id="PF07685"/>
    </source>
</evidence>
<dbReference type="PANTHER" id="PTHR43873:SF1">
    <property type="entry name" value="COBYRINATE A,C-DIAMIDE SYNTHASE"/>
    <property type="match status" value="1"/>
</dbReference>
<comment type="miscellaneous">
    <text evidence="7">The a and c carboxylates of cobyrinate are activated for nucleophilic attack via formation of a phosphorylated intermediate by ATP. CbiA catalyzes first the amidation of the c-carboxylate, and then that of the a-carboxylate.</text>
</comment>
<comment type="catalytic activity">
    <reaction evidence="7">
        <text>cob(II)yrinate + 2 L-glutamine + 2 ATP + 2 H2O = cob(II)yrinate a,c diamide + 2 L-glutamate + 2 ADP + 2 phosphate + 2 H(+)</text>
        <dbReference type="Rhea" id="RHEA:26289"/>
        <dbReference type="ChEBI" id="CHEBI:15377"/>
        <dbReference type="ChEBI" id="CHEBI:15378"/>
        <dbReference type="ChEBI" id="CHEBI:29985"/>
        <dbReference type="ChEBI" id="CHEBI:30616"/>
        <dbReference type="ChEBI" id="CHEBI:43474"/>
        <dbReference type="ChEBI" id="CHEBI:58359"/>
        <dbReference type="ChEBI" id="CHEBI:58537"/>
        <dbReference type="ChEBI" id="CHEBI:58894"/>
        <dbReference type="ChEBI" id="CHEBI:456216"/>
        <dbReference type="EC" id="6.3.5.11"/>
    </reaction>
</comment>
<proteinExistence type="inferred from homology"/>
<dbReference type="GO" id="GO:0042242">
    <property type="term" value="F:cobyrinic acid a,c-diamide synthase activity"/>
    <property type="evidence" value="ECO:0007669"/>
    <property type="project" value="UniProtKB-UniRule"/>
</dbReference>
<evidence type="ECO:0000259" key="8">
    <source>
        <dbReference type="Pfam" id="PF01656"/>
    </source>
</evidence>